<comment type="caution">
    <text evidence="9">The sequence shown here is derived from an EMBL/GenBank/DDBJ whole genome shotgun (WGS) entry which is preliminary data.</text>
</comment>
<keyword evidence="3" id="KW-0813">Transport</keyword>
<reference evidence="9 10" key="1">
    <citation type="submission" date="2022-10" db="EMBL/GenBank/DDBJ databases">
        <title>Comparative genomics and taxonomic characterization of three novel marine species of genus Reichenbachiella exhibiting antioxidant and polysaccharide degradation activities.</title>
        <authorList>
            <person name="Muhammad N."/>
            <person name="Lee Y.-J."/>
            <person name="Ko J."/>
            <person name="Kim S.-G."/>
        </authorList>
    </citation>
    <scope>NUCLEOTIDE SEQUENCE [LARGE SCALE GENOMIC DNA]</scope>
    <source>
        <strain evidence="9 10">ABR2-5</strain>
    </source>
</reference>
<dbReference type="Pfam" id="PF02321">
    <property type="entry name" value="OEP"/>
    <property type="match status" value="1"/>
</dbReference>
<dbReference type="Gene3D" id="1.20.1600.10">
    <property type="entry name" value="Outer membrane efflux proteins (OEP)"/>
    <property type="match status" value="1"/>
</dbReference>
<evidence type="ECO:0000256" key="5">
    <source>
        <dbReference type="ARBA" id="ARBA00022692"/>
    </source>
</evidence>
<protein>
    <submittedName>
        <fullName evidence="9">TolC family protein</fullName>
    </submittedName>
</protein>
<comment type="subcellular location">
    <subcellularLocation>
        <location evidence="1">Cell outer membrane</location>
    </subcellularLocation>
</comment>
<dbReference type="PANTHER" id="PTHR30026:SF23">
    <property type="entry name" value="TO APRF-PUTATIVE OUTER MEMBRANE EFFLUX PROTEIN OR SECRETED ALKALINE PHOSPHATASE-RELATED"/>
    <property type="match status" value="1"/>
</dbReference>
<evidence type="ECO:0000256" key="2">
    <source>
        <dbReference type="ARBA" id="ARBA00007613"/>
    </source>
</evidence>
<evidence type="ECO:0000313" key="10">
    <source>
        <dbReference type="Proteomes" id="UP001300692"/>
    </source>
</evidence>
<evidence type="ECO:0000256" key="8">
    <source>
        <dbReference type="SAM" id="SignalP"/>
    </source>
</evidence>
<dbReference type="EMBL" id="JAOYOD010000001">
    <property type="protein sequence ID" value="MCV9387198.1"/>
    <property type="molecule type" value="Genomic_DNA"/>
</dbReference>
<dbReference type="PANTHER" id="PTHR30026">
    <property type="entry name" value="OUTER MEMBRANE PROTEIN TOLC"/>
    <property type="match status" value="1"/>
</dbReference>
<evidence type="ECO:0000313" key="9">
    <source>
        <dbReference type="EMBL" id="MCV9387198.1"/>
    </source>
</evidence>
<keyword evidence="7" id="KW-0998">Cell outer membrane</keyword>
<feature type="chain" id="PRO_5046349990" evidence="8">
    <location>
        <begin position="23"/>
        <end position="469"/>
    </location>
</feature>
<dbReference type="SUPFAM" id="SSF56954">
    <property type="entry name" value="Outer membrane efflux proteins (OEP)"/>
    <property type="match status" value="1"/>
</dbReference>
<evidence type="ECO:0000256" key="3">
    <source>
        <dbReference type="ARBA" id="ARBA00022448"/>
    </source>
</evidence>
<name>A0ABT3CU47_9BACT</name>
<dbReference type="InterPro" id="IPR003423">
    <property type="entry name" value="OMP_efflux"/>
</dbReference>
<dbReference type="Proteomes" id="UP001300692">
    <property type="component" value="Unassembled WGS sequence"/>
</dbReference>
<organism evidence="9 10">
    <name type="scientific">Reichenbachiella ulvae</name>
    <dbReference type="NCBI Taxonomy" id="2980104"/>
    <lineage>
        <taxon>Bacteria</taxon>
        <taxon>Pseudomonadati</taxon>
        <taxon>Bacteroidota</taxon>
        <taxon>Cytophagia</taxon>
        <taxon>Cytophagales</taxon>
        <taxon>Reichenbachiellaceae</taxon>
        <taxon>Reichenbachiella</taxon>
    </lineage>
</organism>
<evidence type="ECO:0000256" key="7">
    <source>
        <dbReference type="ARBA" id="ARBA00023237"/>
    </source>
</evidence>
<evidence type="ECO:0000256" key="1">
    <source>
        <dbReference type="ARBA" id="ARBA00004442"/>
    </source>
</evidence>
<gene>
    <name evidence="9" type="ORF">N7U62_11020</name>
</gene>
<keyword evidence="8" id="KW-0732">Signal</keyword>
<keyword evidence="5" id="KW-0812">Transmembrane</keyword>
<keyword evidence="10" id="KW-1185">Reference proteome</keyword>
<evidence type="ECO:0000256" key="6">
    <source>
        <dbReference type="ARBA" id="ARBA00023136"/>
    </source>
</evidence>
<dbReference type="RefSeq" id="WP_264138025.1">
    <property type="nucleotide sequence ID" value="NZ_JAOYOD010000001.1"/>
</dbReference>
<feature type="signal peptide" evidence="8">
    <location>
        <begin position="1"/>
        <end position="22"/>
    </location>
</feature>
<sequence length="469" mass="54712">MMRVSKYIVIIALSFYSFGSRAQDDGNTLTLEEFYQLVGDFHPVAQQAILLQARGELAVKQARGQFDPKLKSQFNNKEYGGKDYYSLWNSYLEMPTLLNVDLKAGYERNNGTYLNPEHNVPTDGLYYAGISVPLGQGLIHNPRKINLQKSRFEEQQFINESVLVMNNLLFDANYAYWWWFEYFQKYSVIENSLTLMLERYDGIKQSVANGESAAIDSVETLIQVQKWRNSYRDTELSLQNSSLYMSNYIWSDSLDIAYFHPSTTAPLTTPDYVEIEDQILAAHPELKKLSIKNEMLELDRKLSVEQIKPVLDVNYNFLLYQQDDEYNNYFNNNYKVGVEFEFPLLIRKERAKLQATKLKIQENEYKIDEKTRQTLNKVRQSYNKVLTLRQMIDQQEQILANYQRLLRAEQTKFENGESSVFLLNSRENKKLESELKLIELRAKYGQSIGELKWAAGVLHQEVSVVSSEE</sequence>
<keyword evidence="6" id="KW-0472">Membrane</keyword>
<evidence type="ECO:0000256" key="4">
    <source>
        <dbReference type="ARBA" id="ARBA00022452"/>
    </source>
</evidence>
<comment type="similarity">
    <text evidence="2">Belongs to the outer membrane factor (OMF) (TC 1.B.17) family.</text>
</comment>
<keyword evidence="4" id="KW-1134">Transmembrane beta strand</keyword>
<dbReference type="InterPro" id="IPR051906">
    <property type="entry name" value="TolC-like"/>
</dbReference>
<proteinExistence type="inferred from homology"/>
<accession>A0ABT3CU47</accession>